<evidence type="ECO:0000259" key="4">
    <source>
        <dbReference type="Pfam" id="PF00534"/>
    </source>
</evidence>
<evidence type="ECO:0000256" key="3">
    <source>
        <dbReference type="ARBA" id="ARBA00022679"/>
    </source>
</evidence>
<feature type="domain" description="Glycosyltransferase subfamily 4-like N-terminal" evidence="6">
    <location>
        <begin position="17"/>
        <end position="167"/>
    </location>
</feature>
<dbReference type="InterPro" id="IPR029044">
    <property type="entry name" value="Nucleotide-diphossugar_trans"/>
</dbReference>
<dbReference type="InterPro" id="IPR001173">
    <property type="entry name" value="Glyco_trans_2-like"/>
</dbReference>
<evidence type="ECO:0000259" key="6">
    <source>
        <dbReference type="Pfam" id="PF13439"/>
    </source>
</evidence>
<protein>
    <recommendedName>
        <fullName evidence="1">D-inositol 3-phosphate glycosyltransferase</fullName>
    </recommendedName>
</protein>
<evidence type="ECO:0000256" key="2">
    <source>
        <dbReference type="ARBA" id="ARBA00022676"/>
    </source>
</evidence>
<feature type="domain" description="Glycosyltransferase 2-like" evidence="5">
    <location>
        <begin position="371"/>
        <end position="526"/>
    </location>
</feature>
<evidence type="ECO:0000256" key="1">
    <source>
        <dbReference type="ARBA" id="ARBA00021292"/>
    </source>
</evidence>
<dbReference type="GO" id="GO:1901137">
    <property type="term" value="P:carbohydrate derivative biosynthetic process"/>
    <property type="evidence" value="ECO:0007669"/>
    <property type="project" value="UniProtKB-ARBA"/>
</dbReference>
<dbReference type="SUPFAM" id="SSF53756">
    <property type="entry name" value="UDP-Glycosyltransferase/glycogen phosphorylase"/>
    <property type="match status" value="1"/>
</dbReference>
<dbReference type="PANTHER" id="PTHR45947:SF3">
    <property type="entry name" value="SULFOQUINOVOSYL TRANSFERASE SQD2"/>
    <property type="match status" value="1"/>
</dbReference>
<dbReference type="Proteomes" id="UP000593998">
    <property type="component" value="Chromosome"/>
</dbReference>
<dbReference type="Gene3D" id="3.40.50.2000">
    <property type="entry name" value="Glycogen Phosphorylase B"/>
    <property type="match status" value="2"/>
</dbReference>
<dbReference type="AlphaFoldDB" id="A0A7L9J4Z9"/>
<dbReference type="PANTHER" id="PTHR45947">
    <property type="entry name" value="SULFOQUINOVOSYL TRANSFERASE SQD2"/>
    <property type="match status" value="1"/>
</dbReference>
<dbReference type="Gene3D" id="3.90.550.10">
    <property type="entry name" value="Spore Coat Polysaccharide Biosynthesis Protein SpsA, Chain A"/>
    <property type="match status" value="1"/>
</dbReference>
<dbReference type="InterPro" id="IPR050194">
    <property type="entry name" value="Glycosyltransferase_grp1"/>
</dbReference>
<evidence type="ECO:0000259" key="5">
    <source>
        <dbReference type="Pfam" id="PF00535"/>
    </source>
</evidence>
<organism evidence="7 8">
    <name type="scientific">Janibacter indicus</name>
    <dbReference type="NCBI Taxonomy" id="857417"/>
    <lineage>
        <taxon>Bacteria</taxon>
        <taxon>Bacillati</taxon>
        <taxon>Actinomycetota</taxon>
        <taxon>Actinomycetes</taxon>
        <taxon>Micrococcales</taxon>
        <taxon>Intrasporangiaceae</taxon>
        <taxon>Janibacter</taxon>
    </lineage>
</organism>
<dbReference type="InterPro" id="IPR028098">
    <property type="entry name" value="Glyco_trans_4-like_N"/>
</dbReference>
<dbReference type="InterPro" id="IPR001296">
    <property type="entry name" value="Glyco_trans_1"/>
</dbReference>
<accession>A0A7L9J4Z9</accession>
<dbReference type="Pfam" id="PF00535">
    <property type="entry name" value="Glycos_transf_2"/>
    <property type="match status" value="1"/>
</dbReference>
<gene>
    <name evidence="7" type="ORF">IGS73_13085</name>
</gene>
<evidence type="ECO:0000313" key="7">
    <source>
        <dbReference type="EMBL" id="QOK24666.1"/>
    </source>
</evidence>
<proteinExistence type="predicted"/>
<evidence type="ECO:0000313" key="8">
    <source>
        <dbReference type="Proteomes" id="UP000593998"/>
    </source>
</evidence>
<dbReference type="SUPFAM" id="SSF53448">
    <property type="entry name" value="Nucleotide-diphospho-sugar transferases"/>
    <property type="match status" value="1"/>
</dbReference>
<sequence length="655" mass="71061">MSHSGVVDAWRERERVARRMGHDVTSVTAAVWDEGGRDVPLELRPDEDVIGVRTLGRHPALFVYDPLPLWRLLGQRWDVIDLHEEPFALSTAEVLLLRALRRVATPFCLYSAQNIDKRYPPPFRWLEQWALRHATAVSVCNAEAGEIVARKGLTGRAALIGLGVDPEHFAPGPERPPSSDGAVTVGYVGRLAPHKGVDVLLEAVAAEPRLHLVVAGAGPQASQLQARARQPDLAARVELIGSVDKVDLPDLYRSLDVLAVPSLTTAGWVEQFGRVAVEAMACGTPVVASDSGALPDVVRGAGLLVPPGDVTALAEALARAGTDERLSATMRREGIARAREFSWDRIGETYVELYESMGTRGPSTPTSPPEVVVVAYHHAQLLRRSLAPLTHLPVTVVDNSSDPEVRAVCAELGVRYLDPGRNGGFAAGVNHALADRLAPDADVLLLNPDAVIDADGVRRLHRALRAGPDLASVGPRQIDGQGRPGRVGWPFPTPWGAVVEAVGLGRLRRAEDFVIGSVLLLRHEALAQVGGLDESFFLYAEETDWALRASRLGWQHAVVPEVTALHLGGATSRDSTLRETYFHASQERYHRKHFGALGWQVTRAAVVVGSAGRSLVLRGDRANAARERARRYLRGPLRLEAAVRPVAERDRVTRP</sequence>
<dbReference type="Pfam" id="PF00534">
    <property type="entry name" value="Glycos_transf_1"/>
    <property type="match status" value="1"/>
</dbReference>
<reference evidence="7 8" key="1">
    <citation type="submission" date="2020-10" db="EMBL/GenBank/DDBJ databases">
        <title>Janibacter indicus TT2 genome sequence.</title>
        <authorList>
            <person name="Lee K."/>
            <person name="Ganzorig M."/>
        </authorList>
    </citation>
    <scope>NUCLEOTIDE SEQUENCE [LARGE SCALE GENOMIC DNA]</scope>
    <source>
        <strain evidence="7 8">TT2</strain>
    </source>
</reference>
<dbReference type="GO" id="GO:0016758">
    <property type="term" value="F:hexosyltransferase activity"/>
    <property type="evidence" value="ECO:0007669"/>
    <property type="project" value="TreeGrafter"/>
</dbReference>
<dbReference type="CDD" id="cd03801">
    <property type="entry name" value="GT4_PimA-like"/>
    <property type="match status" value="1"/>
</dbReference>
<dbReference type="Pfam" id="PF13439">
    <property type="entry name" value="Glyco_transf_4"/>
    <property type="match status" value="1"/>
</dbReference>
<name>A0A7L9J4Z9_9MICO</name>
<keyword evidence="3 7" id="KW-0808">Transferase</keyword>
<dbReference type="EMBL" id="CP062789">
    <property type="protein sequence ID" value="QOK24666.1"/>
    <property type="molecule type" value="Genomic_DNA"/>
</dbReference>
<keyword evidence="2" id="KW-0328">Glycosyltransferase</keyword>
<feature type="domain" description="Glycosyl transferase family 1" evidence="4">
    <location>
        <begin position="180"/>
        <end position="334"/>
    </location>
</feature>